<gene>
    <name evidence="6" type="ORF">BCR38DRAFT_409167</name>
</gene>
<organism evidence="6 7">
    <name type="scientific">Pseudomassariella vexata</name>
    <dbReference type="NCBI Taxonomy" id="1141098"/>
    <lineage>
        <taxon>Eukaryota</taxon>
        <taxon>Fungi</taxon>
        <taxon>Dikarya</taxon>
        <taxon>Ascomycota</taxon>
        <taxon>Pezizomycotina</taxon>
        <taxon>Sordariomycetes</taxon>
        <taxon>Xylariomycetidae</taxon>
        <taxon>Amphisphaeriales</taxon>
        <taxon>Pseudomassariaceae</taxon>
        <taxon>Pseudomassariella</taxon>
    </lineage>
</organism>
<accession>A0A1Y2E3M9</accession>
<name>A0A1Y2E3M9_9PEZI</name>
<dbReference type="InterPro" id="IPR021934">
    <property type="entry name" value="Sox_C"/>
</dbReference>
<evidence type="ECO:0000259" key="5">
    <source>
        <dbReference type="PROSITE" id="PS51516"/>
    </source>
</evidence>
<dbReference type="InParanoid" id="A0A1Y2E3M9"/>
<evidence type="ECO:0000256" key="1">
    <source>
        <dbReference type="ARBA" id="ARBA00023015"/>
    </source>
</evidence>
<keyword evidence="3" id="KW-0539">Nucleus</keyword>
<evidence type="ECO:0000256" key="4">
    <source>
        <dbReference type="SAM" id="MobiDB-lite"/>
    </source>
</evidence>
<sequence>MVQMPGLGKHISVQTGPQAPPPDTKNWMRANHLLRCQSPYFSDIRVMYFNGLARCSSCNEQGASLPLLDLAPPFASPALAVASGIGNSYLGWGASCPVPNQNALHKLDDA</sequence>
<reference evidence="6 7" key="1">
    <citation type="submission" date="2016-07" db="EMBL/GenBank/DDBJ databases">
        <title>Pervasive Adenine N6-methylation of Active Genes in Fungi.</title>
        <authorList>
            <consortium name="DOE Joint Genome Institute"/>
            <person name="Mondo S.J."/>
            <person name="Dannebaum R.O."/>
            <person name="Kuo R.C."/>
            <person name="Labutti K."/>
            <person name="Haridas S."/>
            <person name="Kuo A."/>
            <person name="Salamov A."/>
            <person name="Ahrendt S.R."/>
            <person name="Lipzen A."/>
            <person name="Sullivan W."/>
            <person name="Andreopoulos W.B."/>
            <person name="Clum A."/>
            <person name="Lindquist E."/>
            <person name="Daum C."/>
            <person name="Ramamoorthy G.K."/>
            <person name="Gryganskyi A."/>
            <person name="Culley D."/>
            <person name="Magnuson J.K."/>
            <person name="James T.Y."/>
            <person name="O'Malley M.A."/>
            <person name="Stajich J.E."/>
            <person name="Spatafora J.W."/>
            <person name="Visel A."/>
            <person name="Grigoriev I.V."/>
        </authorList>
    </citation>
    <scope>NUCLEOTIDE SEQUENCE [LARGE SCALE GENOMIC DNA]</scope>
    <source>
        <strain evidence="6 7">CBS 129021</strain>
    </source>
</reference>
<comment type="caution">
    <text evidence="6">The sequence shown here is derived from an EMBL/GenBank/DDBJ whole genome shotgun (WGS) entry which is preliminary data.</text>
</comment>
<evidence type="ECO:0000313" key="7">
    <source>
        <dbReference type="Proteomes" id="UP000193689"/>
    </source>
</evidence>
<dbReference type="RefSeq" id="XP_040716627.1">
    <property type="nucleotide sequence ID" value="XM_040858347.1"/>
</dbReference>
<feature type="domain" description="Sox C-terminal" evidence="5">
    <location>
        <begin position="1"/>
        <end position="110"/>
    </location>
</feature>
<keyword evidence="2" id="KW-0804">Transcription</keyword>
<evidence type="ECO:0000313" key="6">
    <source>
        <dbReference type="EMBL" id="ORY65475.1"/>
    </source>
</evidence>
<dbReference type="Proteomes" id="UP000193689">
    <property type="component" value="Unassembled WGS sequence"/>
</dbReference>
<dbReference type="PROSITE" id="PS51516">
    <property type="entry name" value="SOX_C"/>
    <property type="match status" value="1"/>
</dbReference>
<feature type="region of interest" description="Disordered" evidence="4">
    <location>
        <begin position="1"/>
        <end position="25"/>
    </location>
</feature>
<keyword evidence="7" id="KW-1185">Reference proteome</keyword>
<evidence type="ECO:0000256" key="2">
    <source>
        <dbReference type="ARBA" id="ARBA00023163"/>
    </source>
</evidence>
<proteinExistence type="predicted"/>
<dbReference type="AlphaFoldDB" id="A0A1Y2E3M9"/>
<keyword evidence="1" id="KW-0805">Transcription regulation</keyword>
<evidence type="ECO:0000256" key="3">
    <source>
        <dbReference type="ARBA" id="ARBA00023242"/>
    </source>
</evidence>
<protein>
    <recommendedName>
        <fullName evidence="5">Sox C-terminal domain-containing protein</fullName>
    </recommendedName>
</protein>
<dbReference type="GeneID" id="63774559"/>
<dbReference type="EMBL" id="MCFJ01000006">
    <property type="protein sequence ID" value="ORY65475.1"/>
    <property type="molecule type" value="Genomic_DNA"/>
</dbReference>